<dbReference type="Proteomes" id="UP001058003">
    <property type="component" value="Chromosome"/>
</dbReference>
<evidence type="ECO:0000313" key="3">
    <source>
        <dbReference type="EMBL" id="UWZ51941.1"/>
    </source>
</evidence>
<keyword evidence="4" id="KW-1185">Reference proteome</keyword>
<dbReference type="OrthoDB" id="9786110at2"/>
<dbReference type="RefSeq" id="WP_081970646.1">
    <property type="nucleotide sequence ID" value="NZ_CP073767.1"/>
</dbReference>
<dbReference type="Gene3D" id="3.40.50.1820">
    <property type="entry name" value="alpha/beta hydrolase"/>
    <property type="match status" value="1"/>
</dbReference>
<name>A0A9Q9MGS2_9ACTN</name>
<dbReference type="PANTHER" id="PTHR43798:SF31">
    <property type="entry name" value="AB HYDROLASE SUPERFAMILY PROTEIN YCLE"/>
    <property type="match status" value="1"/>
</dbReference>
<dbReference type="GO" id="GO:0016787">
    <property type="term" value="F:hydrolase activity"/>
    <property type="evidence" value="ECO:0007669"/>
    <property type="project" value="UniProtKB-KW"/>
</dbReference>
<gene>
    <name evidence="3" type="ORF">Daura_35270</name>
</gene>
<dbReference type="KEGG" id="daur:Daura_35270"/>
<keyword evidence="1 3" id="KW-0378">Hydrolase</keyword>
<feature type="domain" description="Serine aminopeptidase S33" evidence="2">
    <location>
        <begin position="48"/>
        <end position="162"/>
    </location>
</feature>
<dbReference type="PANTHER" id="PTHR43798">
    <property type="entry name" value="MONOACYLGLYCEROL LIPASE"/>
    <property type="match status" value="1"/>
</dbReference>
<sequence length="274" mass="28859">MRRDTPGWPLRRRRLQRAPRRALTYEEAVADRQGDGTLLRTHGRRTGRAVLLLHGYTHSPRQVARLAELFHERGCNVYAPLAPGHGAGGRHAGFTAADLLAYAGDALDVAAALGEEVGVVGVSAGAALATWLGAHHGDVVGRLLLITPLFAPHPGRVPAALLRPVTVLYGLRLVPDRVNARGYSFTAVAQYLRVAANLPAVPVRGALRRVAVVTSPGDTVVDAGQAVAVPARLAAAAGAAFVHHVLPDGEGHAHNVIGAHAQALDQVYLDLYDG</sequence>
<dbReference type="EMBL" id="CP073767">
    <property type="protein sequence ID" value="UWZ51941.1"/>
    <property type="molecule type" value="Genomic_DNA"/>
</dbReference>
<dbReference type="InterPro" id="IPR050266">
    <property type="entry name" value="AB_hydrolase_sf"/>
</dbReference>
<evidence type="ECO:0000256" key="1">
    <source>
        <dbReference type="ARBA" id="ARBA00022801"/>
    </source>
</evidence>
<dbReference type="GO" id="GO:0016020">
    <property type="term" value="C:membrane"/>
    <property type="evidence" value="ECO:0007669"/>
    <property type="project" value="TreeGrafter"/>
</dbReference>
<dbReference type="SUPFAM" id="SSF53474">
    <property type="entry name" value="alpha/beta-Hydrolases"/>
    <property type="match status" value="1"/>
</dbReference>
<evidence type="ECO:0000259" key="2">
    <source>
        <dbReference type="Pfam" id="PF12146"/>
    </source>
</evidence>
<dbReference type="InterPro" id="IPR029058">
    <property type="entry name" value="AB_hydrolase_fold"/>
</dbReference>
<proteinExistence type="predicted"/>
<dbReference type="InterPro" id="IPR022742">
    <property type="entry name" value="Hydrolase_4"/>
</dbReference>
<organism evidence="3 4">
    <name type="scientific">Dactylosporangium aurantiacum</name>
    <dbReference type="NCBI Taxonomy" id="35754"/>
    <lineage>
        <taxon>Bacteria</taxon>
        <taxon>Bacillati</taxon>
        <taxon>Actinomycetota</taxon>
        <taxon>Actinomycetes</taxon>
        <taxon>Micromonosporales</taxon>
        <taxon>Micromonosporaceae</taxon>
        <taxon>Dactylosporangium</taxon>
    </lineage>
</organism>
<accession>A0A9Q9MGS2</accession>
<reference evidence="3" key="1">
    <citation type="submission" date="2021-04" db="EMBL/GenBank/DDBJ databases">
        <title>Dactylosporangium aurantiacum NRRL B-8018 full assembly.</title>
        <authorList>
            <person name="Hartkoorn R.C."/>
            <person name="Beaudoing E."/>
            <person name="Hot D."/>
        </authorList>
    </citation>
    <scope>NUCLEOTIDE SEQUENCE</scope>
    <source>
        <strain evidence="3">NRRL B-8018</strain>
    </source>
</reference>
<dbReference type="AlphaFoldDB" id="A0A9Q9MGS2"/>
<evidence type="ECO:0000313" key="4">
    <source>
        <dbReference type="Proteomes" id="UP001058003"/>
    </source>
</evidence>
<protein>
    <submittedName>
        <fullName evidence="3">Alpha/beta hydrolase</fullName>
    </submittedName>
</protein>
<dbReference type="Pfam" id="PF12146">
    <property type="entry name" value="Hydrolase_4"/>
    <property type="match status" value="1"/>
</dbReference>